<dbReference type="CDD" id="cd22434">
    <property type="entry name" value="KH-I_HNRNPK_rpt3"/>
    <property type="match status" value="1"/>
</dbReference>
<evidence type="ECO:0000313" key="4">
    <source>
        <dbReference type="EMBL" id="ADY42393.1"/>
    </source>
</evidence>
<dbReference type="AlphaFoldDB" id="F1KWY9"/>
<dbReference type="InterPro" id="IPR004088">
    <property type="entry name" value="KH_dom_type_1"/>
</dbReference>
<organism evidence="4">
    <name type="scientific">Ascaris suum</name>
    <name type="common">Pig roundworm</name>
    <name type="synonym">Ascaris lumbricoides</name>
    <dbReference type="NCBI Taxonomy" id="6253"/>
    <lineage>
        <taxon>Eukaryota</taxon>
        <taxon>Metazoa</taxon>
        <taxon>Ecdysozoa</taxon>
        <taxon>Nematoda</taxon>
        <taxon>Chromadorea</taxon>
        <taxon>Rhabditida</taxon>
        <taxon>Spirurina</taxon>
        <taxon>Ascaridomorpha</taxon>
        <taxon>Ascaridoidea</taxon>
        <taxon>Ascarididae</taxon>
        <taxon>Ascaris</taxon>
    </lineage>
</organism>
<dbReference type="Gene3D" id="3.30.1370.10">
    <property type="entry name" value="K Homology domain, type 1"/>
    <property type="match status" value="3"/>
</dbReference>
<feature type="domain" description="K Homology" evidence="3">
    <location>
        <begin position="103"/>
        <end position="171"/>
    </location>
</feature>
<reference evidence="4" key="1">
    <citation type="journal article" date="2011" name="Genome Res.">
        <title>Deep small RNA sequencing from the nematode Ascaris reveals conservation, functional diversification, and novel developmental profiles.</title>
        <authorList>
            <person name="Wang J."/>
            <person name="Czech B."/>
            <person name="Crunk A."/>
            <person name="Wallace A."/>
            <person name="Mitreva M."/>
            <person name="Hannon G.J."/>
            <person name="Davis R.E."/>
        </authorList>
    </citation>
    <scope>NUCLEOTIDE SEQUENCE</scope>
</reference>
<sequence length="415" mass="45378">MEWVIVKLLMELMHLDRLSIGKQFGEEGTLTRKLVGERWCFAPSNIGGTRKSHECVGEVREGGGGGGYYEGGRGGGDYYRGEGGYATGKRQRADGYQEALAAGKYELRLLVPSRGAGAVIGKGGESIKRLRAECDATLTIPDSQTPERIVTIVAEIDNVIRCVNEIIPRLDECLKTRDSDDEGSARGESELRLLVHQSHAGAIIGRGGYRIKELREETSTQLKVYSQCCPQSTERVIQIIGVPEKIIACVILIINMLKEIPIKGPSRPYESMFYDPNFVHEYGGFPPDRNYRGMGPRGGMYGGGLPPRAPRFPYGGRGMGMGVSPFPPAPFGGPMQTTQVTIPNELGGTIIGKGGERINRIREESGAHIVVEPQQPNSERIITISGSHAQIQTAQYLLQQCVRTSMAGRKYLSEH</sequence>
<evidence type="ECO:0000256" key="2">
    <source>
        <dbReference type="PROSITE-ProRule" id="PRU00117"/>
    </source>
</evidence>
<protein>
    <submittedName>
        <fullName evidence="4">Heterogeneous nuclear ribonucleoprotein K</fullName>
    </submittedName>
</protein>
<accession>F1KWY9</accession>
<dbReference type="InterPro" id="IPR004087">
    <property type="entry name" value="KH_dom"/>
</dbReference>
<dbReference type="EMBL" id="JI167273">
    <property type="protein sequence ID" value="ADY42393.1"/>
    <property type="molecule type" value="mRNA"/>
</dbReference>
<feature type="domain" description="K Homology" evidence="3">
    <location>
        <begin position="334"/>
        <end position="403"/>
    </location>
</feature>
<dbReference type="CDD" id="cd22433">
    <property type="entry name" value="KH-I_HNRNPK_rpt2"/>
    <property type="match status" value="1"/>
</dbReference>
<dbReference type="SMART" id="SM00322">
    <property type="entry name" value="KH"/>
    <property type="match status" value="3"/>
</dbReference>
<name>F1KWY9_ASCSU</name>
<dbReference type="PROSITE" id="PS50084">
    <property type="entry name" value="KH_TYPE_1"/>
    <property type="match status" value="3"/>
</dbReference>
<dbReference type="GO" id="GO:0003723">
    <property type="term" value="F:RNA binding"/>
    <property type="evidence" value="ECO:0007669"/>
    <property type="project" value="UniProtKB-UniRule"/>
</dbReference>
<dbReference type="InterPro" id="IPR036612">
    <property type="entry name" value="KH_dom_type_1_sf"/>
</dbReference>
<dbReference type="CDD" id="cd22432">
    <property type="entry name" value="KH-I_HNRNPK_rpt1"/>
    <property type="match status" value="1"/>
</dbReference>
<keyword evidence="4" id="KW-0687">Ribonucleoprotein</keyword>
<dbReference type="GO" id="GO:1990904">
    <property type="term" value="C:ribonucleoprotein complex"/>
    <property type="evidence" value="ECO:0007669"/>
    <property type="project" value="UniProtKB-KW"/>
</dbReference>
<proteinExistence type="evidence at transcript level"/>
<dbReference type="PANTHER" id="PTHR10288">
    <property type="entry name" value="KH DOMAIN CONTAINING RNA BINDING PROTEIN"/>
    <property type="match status" value="1"/>
</dbReference>
<dbReference type="Pfam" id="PF00013">
    <property type="entry name" value="KH_1"/>
    <property type="match status" value="3"/>
</dbReference>
<evidence type="ECO:0000256" key="1">
    <source>
        <dbReference type="ARBA" id="ARBA00022737"/>
    </source>
</evidence>
<feature type="domain" description="K Homology" evidence="3">
    <location>
        <begin position="187"/>
        <end position="258"/>
    </location>
</feature>
<dbReference type="SUPFAM" id="SSF54791">
    <property type="entry name" value="Eukaryotic type KH-domain (KH-domain type I)"/>
    <property type="match status" value="3"/>
</dbReference>
<keyword evidence="2" id="KW-0694">RNA-binding</keyword>
<keyword evidence="1" id="KW-0677">Repeat</keyword>
<evidence type="ECO:0000259" key="3">
    <source>
        <dbReference type="SMART" id="SM00322"/>
    </source>
</evidence>